<protein>
    <recommendedName>
        <fullName evidence="2">BZIP domain-containing protein</fullName>
    </recommendedName>
</protein>
<evidence type="ECO:0000256" key="1">
    <source>
        <dbReference type="SAM" id="MobiDB-lite"/>
    </source>
</evidence>
<feature type="region of interest" description="Disordered" evidence="1">
    <location>
        <begin position="108"/>
        <end position="349"/>
    </location>
</feature>
<dbReference type="AlphaFoldDB" id="F2UCC3"/>
<dbReference type="PROSITE" id="PS00036">
    <property type="entry name" value="BZIP_BASIC"/>
    <property type="match status" value="1"/>
</dbReference>
<feature type="compositionally biased region" description="Polar residues" evidence="1">
    <location>
        <begin position="178"/>
        <end position="189"/>
    </location>
</feature>
<dbReference type="Proteomes" id="UP000007799">
    <property type="component" value="Unassembled WGS sequence"/>
</dbReference>
<dbReference type="InterPro" id="IPR004827">
    <property type="entry name" value="bZIP"/>
</dbReference>
<dbReference type="PROSITE" id="PS50217">
    <property type="entry name" value="BZIP"/>
    <property type="match status" value="1"/>
</dbReference>
<dbReference type="GeneID" id="16073705"/>
<feature type="compositionally biased region" description="Low complexity" evidence="1">
    <location>
        <begin position="503"/>
        <end position="518"/>
    </location>
</feature>
<reference evidence="3" key="1">
    <citation type="submission" date="2009-08" db="EMBL/GenBank/DDBJ databases">
        <title>Annotation of Salpingoeca rosetta.</title>
        <authorList>
            <consortium name="The Broad Institute Genome Sequencing Platform"/>
            <person name="Russ C."/>
            <person name="Cuomo C."/>
            <person name="Burger G."/>
            <person name="Gray M.W."/>
            <person name="Holland P.W.H."/>
            <person name="King N."/>
            <person name="Lang F.B.F."/>
            <person name="Roger A.J."/>
            <person name="Ruiz-Trillo I."/>
            <person name="Young S.K."/>
            <person name="Zeng Q."/>
            <person name="Gargeya S."/>
            <person name="Alvarado L."/>
            <person name="Berlin A."/>
            <person name="Chapman S.B."/>
            <person name="Chen Z."/>
            <person name="Freedman E."/>
            <person name="Gellesch M."/>
            <person name="Goldberg J."/>
            <person name="Griggs A."/>
            <person name="Gujja S."/>
            <person name="Heilman E."/>
            <person name="Heiman D."/>
            <person name="Howarth C."/>
            <person name="Mehta T."/>
            <person name="Neiman D."/>
            <person name="Pearson M."/>
            <person name="Roberts A."/>
            <person name="Saif S."/>
            <person name="Shea T."/>
            <person name="Shenoy N."/>
            <person name="Sisk P."/>
            <person name="Stolte C."/>
            <person name="Sykes S."/>
            <person name="White J."/>
            <person name="Yandava C."/>
            <person name="Haas B."/>
            <person name="Nusbaum C."/>
            <person name="Birren B."/>
        </authorList>
    </citation>
    <scope>NUCLEOTIDE SEQUENCE [LARGE SCALE GENOMIC DNA]</scope>
    <source>
        <strain evidence="3">ATCC 50818</strain>
    </source>
</reference>
<dbReference type="KEGG" id="sre:PTSG_06240"/>
<keyword evidence="4" id="KW-1185">Reference proteome</keyword>
<feature type="compositionally biased region" description="Low complexity" evidence="1">
    <location>
        <begin position="578"/>
        <end position="591"/>
    </location>
</feature>
<feature type="compositionally biased region" description="Basic and acidic residues" evidence="1">
    <location>
        <begin position="536"/>
        <end position="545"/>
    </location>
</feature>
<dbReference type="Gene3D" id="1.20.5.170">
    <property type="match status" value="1"/>
</dbReference>
<feature type="compositionally biased region" description="Basic and acidic residues" evidence="1">
    <location>
        <begin position="195"/>
        <end position="204"/>
    </location>
</feature>
<feature type="compositionally biased region" description="Low complexity" evidence="1">
    <location>
        <begin position="44"/>
        <end position="68"/>
    </location>
</feature>
<evidence type="ECO:0000313" key="3">
    <source>
        <dbReference type="EMBL" id="EGD74230.1"/>
    </source>
</evidence>
<feature type="compositionally biased region" description="Low complexity" evidence="1">
    <location>
        <begin position="108"/>
        <end position="119"/>
    </location>
</feature>
<dbReference type="STRING" id="946362.F2UCC3"/>
<feature type="region of interest" description="Disordered" evidence="1">
    <location>
        <begin position="565"/>
        <end position="593"/>
    </location>
</feature>
<dbReference type="GO" id="GO:0003700">
    <property type="term" value="F:DNA-binding transcription factor activity"/>
    <property type="evidence" value="ECO:0007669"/>
    <property type="project" value="InterPro"/>
</dbReference>
<evidence type="ECO:0000313" key="4">
    <source>
        <dbReference type="Proteomes" id="UP000007799"/>
    </source>
</evidence>
<feature type="region of interest" description="Disordered" evidence="1">
    <location>
        <begin position="524"/>
        <end position="550"/>
    </location>
</feature>
<proteinExistence type="predicted"/>
<name>F2UCC3_SALR5</name>
<dbReference type="Pfam" id="PF00170">
    <property type="entry name" value="bZIP_1"/>
    <property type="match status" value="1"/>
</dbReference>
<feature type="region of interest" description="Disordered" evidence="1">
    <location>
        <begin position="15"/>
        <end position="91"/>
    </location>
</feature>
<feature type="domain" description="BZIP" evidence="2">
    <location>
        <begin position="328"/>
        <end position="391"/>
    </location>
</feature>
<evidence type="ECO:0000259" key="2">
    <source>
        <dbReference type="PROSITE" id="PS50217"/>
    </source>
</evidence>
<feature type="compositionally biased region" description="Basic residues" evidence="1">
    <location>
        <begin position="165"/>
        <end position="176"/>
    </location>
</feature>
<dbReference type="SMART" id="SM00338">
    <property type="entry name" value="BRLZ"/>
    <property type="match status" value="1"/>
</dbReference>
<dbReference type="eggNOG" id="ENOG502SCSE">
    <property type="taxonomic scope" value="Eukaryota"/>
</dbReference>
<feature type="compositionally biased region" description="Basic residues" evidence="1">
    <location>
        <begin position="305"/>
        <end position="314"/>
    </location>
</feature>
<organism evidence="4">
    <name type="scientific">Salpingoeca rosetta (strain ATCC 50818 / BSB-021)</name>
    <dbReference type="NCBI Taxonomy" id="946362"/>
    <lineage>
        <taxon>Eukaryota</taxon>
        <taxon>Choanoflagellata</taxon>
        <taxon>Craspedida</taxon>
        <taxon>Salpingoecidae</taxon>
        <taxon>Salpingoeca</taxon>
    </lineage>
</organism>
<dbReference type="InParanoid" id="F2UCC3"/>
<feature type="compositionally biased region" description="Low complexity" evidence="1">
    <location>
        <begin position="640"/>
        <end position="654"/>
    </location>
</feature>
<feature type="compositionally biased region" description="Basic residues" evidence="1">
    <location>
        <begin position="222"/>
        <end position="232"/>
    </location>
</feature>
<feature type="region of interest" description="Disordered" evidence="1">
    <location>
        <begin position="499"/>
        <end position="518"/>
    </location>
</feature>
<dbReference type="SUPFAM" id="SSF57959">
    <property type="entry name" value="Leucine zipper domain"/>
    <property type="match status" value="1"/>
</dbReference>
<sequence>MDTTMDAFSLAAEDFPLDLPHPVVSDTADALPASTSFAFDEHNQQQQQQSQQQQQQQQHQGQDSQEQQPLFSLPPDADDANHEFTDSLFPSGADTFAHDTFADDPSLLDLPLPDMEPSLTPFDDHPASEHLLPLPLSETAAPQHHHHLQHHSQQQQQQQQQQQPHHLHHHHHHHHAASPSSCSESNMSAPSPIKQEGRSPHSDVSHSTAQQSQPPSPEQQQHHHQYHHHHHQHEQQPPHQLSCQHQQQHPQSHPMAAAPAPFTASQATPHAHAQQQQQQQQTHLKTHPQQQPLKQQQEQQEQQPAKRRKRRARKTPAEMTPEELADLQRKRERRMQRNRESASASRRRKKELMERLEHDLQAEKDRNSTLSARVQELEARNKELESTLAQLEDAVQKTPALLDAVPSLRQHVTTRRVAVMGILFCFAIFATCSGPLATVLPQAVTTTATTANVAAMQRGVAVHGGVGSTGRFTNGHGDVVIDSRHDASSRLSAWSTWTKDTDAGSLSPAEASSSSSLARHGTFVGRTLQSVNPSRRLRDTARDGDGDGVLSTDLVVSAIPVVLDEDGTVTDAPDHTSSRSSSPSSSTSSSREVVYELGHPMQRVAPRRLAGGRPLPRVHDALRQQEKQVYAMMLRDMHNNANANAHGSSNNNINGGDGHRQQQQQQQQRVSERLPSPTGATMTELVSVSDGRHPVLRIDDDYRGLVHDAVPRHNDRSYILCPEVEVMAAFSTTNASGQPTKLSVIVPSTFKNGTTPHLMQLECEVTGLSYIPIDTKPSAVPVTAG</sequence>
<feature type="compositionally biased region" description="Low complexity" evidence="1">
    <location>
        <begin position="151"/>
        <end position="164"/>
    </location>
</feature>
<feature type="compositionally biased region" description="Low complexity" evidence="1">
    <location>
        <begin position="235"/>
        <end position="303"/>
    </location>
</feature>
<gene>
    <name evidence="3" type="ORF">PTSG_06240</name>
</gene>
<dbReference type="InterPro" id="IPR046347">
    <property type="entry name" value="bZIP_sf"/>
</dbReference>
<dbReference type="RefSeq" id="XP_004993130.1">
    <property type="nucleotide sequence ID" value="XM_004993073.1"/>
</dbReference>
<accession>F2UCC3</accession>
<dbReference type="EMBL" id="GL832968">
    <property type="protein sequence ID" value="EGD74230.1"/>
    <property type="molecule type" value="Genomic_DNA"/>
</dbReference>
<dbReference type="CDD" id="cd14704">
    <property type="entry name" value="bZIP_HY5-like"/>
    <property type="match status" value="1"/>
</dbReference>
<feature type="region of interest" description="Disordered" evidence="1">
    <location>
        <begin position="640"/>
        <end position="680"/>
    </location>
</feature>